<evidence type="ECO:0000313" key="1">
    <source>
        <dbReference type="EMBL" id="KKN79779.1"/>
    </source>
</evidence>
<sequence length="92" mass="10270">MGRGYFDITPELLVSLCKALDDTQEQRFYRVIDDPIPRDASDISAESHMAGSFRLNDDRLIRISFSSAQAKDGQRFTPTLTSEAAEEALSDV</sequence>
<protein>
    <submittedName>
        <fullName evidence="1">Uncharacterized protein</fullName>
    </submittedName>
</protein>
<dbReference type="AlphaFoldDB" id="A0A0F9TKL4"/>
<proteinExistence type="predicted"/>
<name>A0A0F9TKL4_9ZZZZ</name>
<organism evidence="1">
    <name type="scientific">marine sediment metagenome</name>
    <dbReference type="NCBI Taxonomy" id="412755"/>
    <lineage>
        <taxon>unclassified sequences</taxon>
        <taxon>metagenomes</taxon>
        <taxon>ecological metagenomes</taxon>
    </lineage>
</organism>
<comment type="caution">
    <text evidence="1">The sequence shown here is derived from an EMBL/GenBank/DDBJ whole genome shotgun (WGS) entry which is preliminary data.</text>
</comment>
<gene>
    <name evidence="1" type="ORF">LCGC14_0336340</name>
</gene>
<reference evidence="1" key="1">
    <citation type="journal article" date="2015" name="Nature">
        <title>Complex archaea that bridge the gap between prokaryotes and eukaryotes.</title>
        <authorList>
            <person name="Spang A."/>
            <person name="Saw J.H."/>
            <person name="Jorgensen S.L."/>
            <person name="Zaremba-Niedzwiedzka K."/>
            <person name="Martijn J."/>
            <person name="Lind A.E."/>
            <person name="van Eijk R."/>
            <person name="Schleper C."/>
            <person name="Guy L."/>
            <person name="Ettema T.J."/>
        </authorList>
    </citation>
    <scope>NUCLEOTIDE SEQUENCE</scope>
</reference>
<dbReference type="EMBL" id="LAZR01000242">
    <property type="protein sequence ID" value="KKN79779.1"/>
    <property type="molecule type" value="Genomic_DNA"/>
</dbReference>
<accession>A0A0F9TKL4</accession>